<dbReference type="InterPro" id="IPR001846">
    <property type="entry name" value="VWF_type-D"/>
</dbReference>
<dbReference type="FunFam" id="2.10.25.10:FF:000153">
    <property type="entry name" value="MUC5B isoform 1"/>
    <property type="match status" value="1"/>
</dbReference>
<keyword evidence="2" id="KW-0964">Secreted</keyword>
<reference evidence="9 10" key="1">
    <citation type="submission" date="2019-04" db="EMBL/GenBank/DDBJ databases">
        <title>Chromosome genome assembly for Takifugu flavidus.</title>
        <authorList>
            <person name="Xiao S."/>
        </authorList>
    </citation>
    <scope>NUCLEOTIDE SEQUENCE [LARGE SCALE GENOMIC DNA]</scope>
    <source>
        <strain evidence="9">HTHZ2018</strain>
        <tissue evidence="9">Muscle</tissue>
    </source>
</reference>
<evidence type="ECO:0000256" key="7">
    <source>
        <dbReference type="SAM" id="SignalP"/>
    </source>
</evidence>
<feature type="domain" description="VWFD" evidence="8">
    <location>
        <begin position="55"/>
        <end position="225"/>
    </location>
</feature>
<proteinExistence type="predicted"/>
<dbReference type="InterPro" id="IPR002919">
    <property type="entry name" value="TIL_dom"/>
</dbReference>
<comment type="caution">
    <text evidence="9">The sequence shown here is derived from an EMBL/GenBank/DDBJ whole genome shotgun (WGS) entry which is preliminary data.</text>
</comment>
<evidence type="ECO:0000313" key="10">
    <source>
        <dbReference type="Proteomes" id="UP000324091"/>
    </source>
</evidence>
<dbReference type="SMART" id="SM00216">
    <property type="entry name" value="VWD"/>
    <property type="match status" value="2"/>
</dbReference>
<accession>A0A5C6P8F7</accession>
<evidence type="ECO:0000256" key="5">
    <source>
        <dbReference type="ARBA" id="ARBA00023157"/>
    </source>
</evidence>
<sequence length="803" mass="90173">MRCTRVWSCLLVLCVAVVQARLGKMDVNLHPISKKDGLHSFAALPSPPGHNHVGSICSTWGREHFRTFDGDVYQFPGLCEYNLVSDCHESFQEFSVHIRRKVLNGNPTVSHVVVSINQLSFRLSPNLLTVNGIPAKMPYYNSGVQVEKNAVYFKLQSKVGIVVMWNGEDAVMVELDSDYTNRTCGLCGDFNGISVLNEFIQNDRKISATEFGNNHRVHLPNDECEDPYEEDEESQETETLKDSCREFQTRCEQMLRSESWSSCTSRIDPEAYIQACAQDMCGCTNTSDLCICSTLSEFSRQCSHAGGQPPNWRTSQFCAKQCPYNMVYEESGSPCVDTCTHLDTSSLCEDHKMDGCFCPPGTVYDDISMRGCINQSDCQCKHSKIYNPGEVFRRDTEECMCLNGWWSCKSLQKPSTCAVGEGSHVTTFDGKTYTFHGDCYYTLAKVESKDAASPKFTILVQLVPCANQKFDTCLKTVKIILNNDRNNVLMFTSDGVVKQNMQTVTLPYRSGDISIFHASSFHIILQTTFGLQIQVQHVPLMQIYVSLDQNYRTKTRGLCGNYNMIMSDDMTTPQGIVEGTAATFCNSWKTSLACKDRTERLDDPCSLSVENENYAKHWCDLLLRQSGPFANCSSLVDPDSYYKRCLYASCNCEKSEACLCAVFSSYARACASNGVFLTNWREDVCEKYTQSCPASQTFSYKHQRCQLTCRSLGSNQQSCMSDFLPVDGCSCAEGLYLNENGMCVPMAKCSCFYNDAYIKPGKSISINDEHCVSFSKSVLQLLHRRSRGAWTAVRSDMYESGRR</sequence>
<protein>
    <submittedName>
        <fullName evidence="9">Mucin-2</fullName>
    </submittedName>
</protein>
<dbReference type="Gene3D" id="2.10.25.10">
    <property type="entry name" value="Laminin"/>
    <property type="match status" value="2"/>
</dbReference>
<dbReference type="InterPro" id="IPR050780">
    <property type="entry name" value="Mucin_vWF_Thrombospondin_sf"/>
</dbReference>
<keyword evidence="10" id="KW-1185">Reference proteome</keyword>
<evidence type="ECO:0000259" key="8">
    <source>
        <dbReference type="PROSITE" id="PS51233"/>
    </source>
</evidence>
<dbReference type="CDD" id="cd19941">
    <property type="entry name" value="TIL"/>
    <property type="match status" value="2"/>
</dbReference>
<dbReference type="PANTHER" id="PTHR11339:SF371">
    <property type="entry name" value="MUCIN-2"/>
    <property type="match status" value="1"/>
</dbReference>
<dbReference type="InterPro" id="IPR001007">
    <property type="entry name" value="VWF_dom"/>
</dbReference>
<dbReference type="Proteomes" id="UP000324091">
    <property type="component" value="Chromosome 13"/>
</dbReference>
<gene>
    <name evidence="9" type="ORF">D4764_13G0006440</name>
</gene>
<evidence type="ECO:0000256" key="2">
    <source>
        <dbReference type="ARBA" id="ARBA00022525"/>
    </source>
</evidence>
<keyword evidence="6" id="KW-0325">Glycoprotein</keyword>
<keyword evidence="5" id="KW-1015">Disulfide bond</keyword>
<comment type="subcellular location">
    <subcellularLocation>
        <location evidence="1">Secreted</location>
    </subcellularLocation>
</comment>
<dbReference type="SUPFAM" id="SSF57567">
    <property type="entry name" value="Serine protease inhibitors"/>
    <property type="match status" value="2"/>
</dbReference>
<dbReference type="SMART" id="SM00215">
    <property type="entry name" value="VWC_out"/>
    <property type="match status" value="1"/>
</dbReference>
<dbReference type="AlphaFoldDB" id="A0A5C6P8F7"/>
<dbReference type="GO" id="GO:0031012">
    <property type="term" value="C:extracellular matrix"/>
    <property type="evidence" value="ECO:0007669"/>
    <property type="project" value="TreeGrafter"/>
</dbReference>
<dbReference type="FunFam" id="2.10.25.10:FF:000674">
    <property type="entry name" value="Mucin-2"/>
    <property type="match status" value="1"/>
</dbReference>
<dbReference type="SMART" id="SM00832">
    <property type="entry name" value="C8"/>
    <property type="match status" value="2"/>
</dbReference>
<feature type="chain" id="PRO_5022763567" evidence="7">
    <location>
        <begin position="21"/>
        <end position="803"/>
    </location>
</feature>
<dbReference type="Pfam" id="PF00094">
    <property type="entry name" value="VWD"/>
    <property type="match status" value="2"/>
</dbReference>
<evidence type="ECO:0000256" key="4">
    <source>
        <dbReference type="ARBA" id="ARBA00022737"/>
    </source>
</evidence>
<dbReference type="PROSITE" id="PS51233">
    <property type="entry name" value="VWFD"/>
    <property type="match status" value="2"/>
</dbReference>
<feature type="domain" description="VWFD" evidence="8">
    <location>
        <begin position="415"/>
        <end position="595"/>
    </location>
</feature>
<keyword evidence="4" id="KW-0677">Repeat</keyword>
<keyword evidence="3 7" id="KW-0732">Signal</keyword>
<evidence type="ECO:0000313" key="9">
    <source>
        <dbReference type="EMBL" id="TWW75982.1"/>
    </source>
</evidence>
<evidence type="ECO:0000256" key="3">
    <source>
        <dbReference type="ARBA" id="ARBA00022729"/>
    </source>
</evidence>
<evidence type="ECO:0000256" key="1">
    <source>
        <dbReference type="ARBA" id="ARBA00004613"/>
    </source>
</evidence>
<dbReference type="EMBL" id="RHFK02000005">
    <property type="protein sequence ID" value="TWW75982.1"/>
    <property type="molecule type" value="Genomic_DNA"/>
</dbReference>
<dbReference type="InterPro" id="IPR014853">
    <property type="entry name" value="VWF/SSPO/ZAN-like_Cys-rich_dom"/>
</dbReference>
<dbReference type="PANTHER" id="PTHR11339">
    <property type="entry name" value="EXTRACELLULAR MATRIX GLYCOPROTEIN RELATED"/>
    <property type="match status" value="1"/>
</dbReference>
<dbReference type="Pfam" id="PF01826">
    <property type="entry name" value="TIL"/>
    <property type="match status" value="2"/>
</dbReference>
<organism evidence="9 10">
    <name type="scientific">Takifugu flavidus</name>
    <name type="common">sansaifugu</name>
    <dbReference type="NCBI Taxonomy" id="433684"/>
    <lineage>
        <taxon>Eukaryota</taxon>
        <taxon>Metazoa</taxon>
        <taxon>Chordata</taxon>
        <taxon>Craniata</taxon>
        <taxon>Vertebrata</taxon>
        <taxon>Euteleostomi</taxon>
        <taxon>Actinopterygii</taxon>
        <taxon>Neopterygii</taxon>
        <taxon>Teleostei</taxon>
        <taxon>Neoteleostei</taxon>
        <taxon>Acanthomorphata</taxon>
        <taxon>Eupercaria</taxon>
        <taxon>Tetraodontiformes</taxon>
        <taxon>Tetradontoidea</taxon>
        <taxon>Tetraodontidae</taxon>
        <taxon>Takifugu</taxon>
    </lineage>
</organism>
<evidence type="ECO:0000256" key="6">
    <source>
        <dbReference type="ARBA" id="ARBA00023180"/>
    </source>
</evidence>
<dbReference type="Pfam" id="PF08742">
    <property type="entry name" value="C8"/>
    <property type="match status" value="2"/>
</dbReference>
<dbReference type="GO" id="GO:0005615">
    <property type="term" value="C:extracellular space"/>
    <property type="evidence" value="ECO:0007669"/>
    <property type="project" value="TreeGrafter"/>
</dbReference>
<feature type="signal peptide" evidence="7">
    <location>
        <begin position="1"/>
        <end position="20"/>
    </location>
</feature>
<name>A0A5C6P8F7_9TELE</name>
<dbReference type="InterPro" id="IPR036084">
    <property type="entry name" value="Ser_inhib-like_sf"/>
</dbReference>